<dbReference type="EMBL" id="JAXCGZ010011372">
    <property type="protein sequence ID" value="KAK7075065.1"/>
    <property type="molecule type" value="Genomic_DNA"/>
</dbReference>
<comment type="caution">
    <text evidence="1">The sequence shown here is derived from an EMBL/GenBank/DDBJ whole genome shotgun (WGS) entry which is preliminary data.</text>
</comment>
<proteinExistence type="predicted"/>
<accession>A0AAN8XA88</accession>
<name>A0AAN8XA88_HALRR</name>
<dbReference type="AlphaFoldDB" id="A0AAN8XA88"/>
<sequence>ASVGPRPEVRCMTQRRIGRNHINTVDAGSQQSVKRRLRREVKCELQSDSFGLCNYKGTVKDNYTATCITTLRSSGRGKSSRGSKTLT</sequence>
<reference evidence="1 2" key="1">
    <citation type="submission" date="2023-11" db="EMBL/GenBank/DDBJ databases">
        <title>Halocaridina rubra genome assembly.</title>
        <authorList>
            <person name="Smith C."/>
        </authorList>
    </citation>
    <scope>NUCLEOTIDE SEQUENCE [LARGE SCALE GENOMIC DNA]</scope>
    <source>
        <strain evidence="1">EP-1</strain>
        <tissue evidence="1">Whole</tissue>
    </source>
</reference>
<keyword evidence="2" id="KW-1185">Reference proteome</keyword>
<evidence type="ECO:0000313" key="2">
    <source>
        <dbReference type="Proteomes" id="UP001381693"/>
    </source>
</evidence>
<organism evidence="1 2">
    <name type="scientific">Halocaridina rubra</name>
    <name type="common">Hawaiian red shrimp</name>
    <dbReference type="NCBI Taxonomy" id="373956"/>
    <lineage>
        <taxon>Eukaryota</taxon>
        <taxon>Metazoa</taxon>
        <taxon>Ecdysozoa</taxon>
        <taxon>Arthropoda</taxon>
        <taxon>Crustacea</taxon>
        <taxon>Multicrustacea</taxon>
        <taxon>Malacostraca</taxon>
        <taxon>Eumalacostraca</taxon>
        <taxon>Eucarida</taxon>
        <taxon>Decapoda</taxon>
        <taxon>Pleocyemata</taxon>
        <taxon>Caridea</taxon>
        <taxon>Atyoidea</taxon>
        <taxon>Atyidae</taxon>
        <taxon>Halocaridina</taxon>
    </lineage>
</organism>
<gene>
    <name evidence="1" type="ORF">SK128_007571</name>
</gene>
<feature type="non-terminal residue" evidence="1">
    <location>
        <position position="1"/>
    </location>
</feature>
<evidence type="ECO:0000313" key="1">
    <source>
        <dbReference type="EMBL" id="KAK7075065.1"/>
    </source>
</evidence>
<dbReference type="Proteomes" id="UP001381693">
    <property type="component" value="Unassembled WGS sequence"/>
</dbReference>
<protein>
    <submittedName>
        <fullName evidence="1">Uncharacterized protein</fullName>
    </submittedName>
</protein>